<dbReference type="Pfam" id="PF03061">
    <property type="entry name" value="4HBT"/>
    <property type="match status" value="1"/>
</dbReference>
<accession>A0A1F7U895</accession>
<dbReference type="GO" id="GO:0003676">
    <property type="term" value="F:nucleic acid binding"/>
    <property type="evidence" value="ECO:0007669"/>
    <property type="project" value="InterPro"/>
</dbReference>
<feature type="domain" description="S1 motif" evidence="1">
    <location>
        <begin position="52"/>
        <end position="119"/>
    </location>
</feature>
<reference evidence="2 3" key="1">
    <citation type="journal article" date="2016" name="Nat. Commun.">
        <title>Thousands of microbial genomes shed light on interconnected biogeochemical processes in an aquifer system.</title>
        <authorList>
            <person name="Anantharaman K."/>
            <person name="Brown C.T."/>
            <person name="Hug L.A."/>
            <person name="Sharon I."/>
            <person name="Castelle C.J."/>
            <person name="Probst A.J."/>
            <person name="Thomas B.C."/>
            <person name="Singh A."/>
            <person name="Wilkins M.J."/>
            <person name="Karaoz U."/>
            <person name="Brodie E.L."/>
            <person name="Williams K.H."/>
            <person name="Hubbard S.S."/>
            <person name="Banfield J.F."/>
        </authorList>
    </citation>
    <scope>NUCLEOTIDE SEQUENCE [LARGE SCALE GENOMIC DNA]</scope>
</reference>
<comment type="caution">
    <text evidence="2">The sequence shown here is derived from an EMBL/GenBank/DDBJ whole genome shotgun (WGS) entry which is preliminary data.</text>
</comment>
<gene>
    <name evidence="2" type="ORF">A3C96_04020</name>
</gene>
<protein>
    <recommendedName>
        <fullName evidence="1">S1 motif domain-containing protein</fullName>
    </recommendedName>
</protein>
<dbReference type="Proteomes" id="UP000177088">
    <property type="component" value="Unassembled WGS sequence"/>
</dbReference>
<dbReference type="PROSITE" id="PS50126">
    <property type="entry name" value="S1"/>
    <property type="match status" value="1"/>
</dbReference>
<sequence length="142" mass="15600">MTEIEQLHRLETLKTEFRHQPCAKHIVAYLDRLEHKLAVVSGTAIEEVLVLSGIVQGGIVAAVADYAGVYAAMSIFPDGFTELIQISLQYVRPVKRGQRMTATAVVVSQTKRFVGVTVEVLGDDMKLRAFGMLTFATPKPTP</sequence>
<dbReference type="AlphaFoldDB" id="A0A1F7U895"/>
<evidence type="ECO:0000313" key="3">
    <source>
        <dbReference type="Proteomes" id="UP000177088"/>
    </source>
</evidence>
<name>A0A1F7U895_9BACT</name>
<organism evidence="2 3">
    <name type="scientific">Candidatus Uhrbacteria bacterium RIFCSPHIGHO2_02_FULL_60_10</name>
    <dbReference type="NCBI Taxonomy" id="1802392"/>
    <lineage>
        <taxon>Bacteria</taxon>
        <taxon>Candidatus Uhriibacteriota</taxon>
    </lineage>
</organism>
<proteinExistence type="predicted"/>
<dbReference type="InterPro" id="IPR006683">
    <property type="entry name" value="Thioestr_dom"/>
</dbReference>
<dbReference type="EMBL" id="MGEA01000024">
    <property type="protein sequence ID" value="OGL74476.1"/>
    <property type="molecule type" value="Genomic_DNA"/>
</dbReference>
<dbReference type="Gene3D" id="3.10.129.10">
    <property type="entry name" value="Hotdog Thioesterase"/>
    <property type="match status" value="1"/>
</dbReference>
<evidence type="ECO:0000259" key="1">
    <source>
        <dbReference type="PROSITE" id="PS50126"/>
    </source>
</evidence>
<evidence type="ECO:0000313" key="2">
    <source>
        <dbReference type="EMBL" id="OGL74476.1"/>
    </source>
</evidence>
<dbReference type="InterPro" id="IPR003029">
    <property type="entry name" value="S1_domain"/>
</dbReference>
<dbReference type="CDD" id="cd03443">
    <property type="entry name" value="PaaI_thioesterase"/>
    <property type="match status" value="1"/>
</dbReference>
<dbReference type="SUPFAM" id="SSF54637">
    <property type="entry name" value="Thioesterase/thiol ester dehydrase-isomerase"/>
    <property type="match status" value="1"/>
</dbReference>
<dbReference type="InterPro" id="IPR029069">
    <property type="entry name" value="HotDog_dom_sf"/>
</dbReference>